<accession>A0A5J4T517</accession>
<feature type="non-terminal residue" evidence="1">
    <location>
        <position position="14"/>
    </location>
</feature>
<evidence type="ECO:0000313" key="2">
    <source>
        <dbReference type="Proteomes" id="UP000324800"/>
    </source>
</evidence>
<comment type="caution">
    <text evidence="1">The sequence shown here is derived from an EMBL/GenBank/DDBJ whole genome shotgun (WGS) entry which is preliminary data.</text>
</comment>
<proteinExistence type="predicted"/>
<sequence length="14" mass="1554">MDRASEYNVEGGLL</sequence>
<protein>
    <submittedName>
        <fullName evidence="1">Uncharacterized protein</fullName>
    </submittedName>
</protein>
<reference evidence="1 2" key="1">
    <citation type="submission" date="2019-03" db="EMBL/GenBank/DDBJ databases">
        <title>Single cell metagenomics reveals metabolic interactions within the superorganism composed of flagellate Streblomastix strix and complex community of Bacteroidetes bacteria on its surface.</title>
        <authorList>
            <person name="Treitli S.C."/>
            <person name="Kolisko M."/>
            <person name="Husnik F."/>
            <person name="Keeling P."/>
            <person name="Hampl V."/>
        </authorList>
    </citation>
    <scope>NUCLEOTIDE SEQUENCE [LARGE SCALE GENOMIC DNA]</scope>
    <source>
        <strain evidence="1">ST1C</strain>
    </source>
</reference>
<evidence type="ECO:0000313" key="1">
    <source>
        <dbReference type="EMBL" id="KAA6353496.1"/>
    </source>
</evidence>
<dbReference type="Proteomes" id="UP000324800">
    <property type="component" value="Unassembled WGS sequence"/>
</dbReference>
<dbReference type="EMBL" id="SNRW01038004">
    <property type="protein sequence ID" value="KAA6353496.1"/>
    <property type="molecule type" value="Genomic_DNA"/>
</dbReference>
<name>A0A5J4T517_9EUKA</name>
<gene>
    <name evidence="1" type="ORF">EZS28_050977</name>
</gene>
<organism evidence="1 2">
    <name type="scientific">Streblomastix strix</name>
    <dbReference type="NCBI Taxonomy" id="222440"/>
    <lineage>
        <taxon>Eukaryota</taxon>
        <taxon>Metamonada</taxon>
        <taxon>Preaxostyla</taxon>
        <taxon>Oxymonadida</taxon>
        <taxon>Streblomastigidae</taxon>
        <taxon>Streblomastix</taxon>
    </lineage>
</organism>